<feature type="transmembrane region" description="Helical" evidence="2">
    <location>
        <begin position="551"/>
        <end position="574"/>
    </location>
</feature>
<dbReference type="Proteomes" id="UP000001693">
    <property type="component" value="Chromosome"/>
</dbReference>
<dbReference type="eggNOG" id="COG1409">
    <property type="taxonomic scope" value="Bacteria"/>
</dbReference>
<dbReference type="KEGG" id="lch:Lcho_3190"/>
<dbReference type="OrthoDB" id="500534at2"/>
<protein>
    <submittedName>
        <fullName evidence="3">Conserved hypothetical membrane spanning protein</fullName>
    </submittedName>
</protein>
<evidence type="ECO:0000313" key="3">
    <source>
        <dbReference type="EMBL" id="ACB35448.1"/>
    </source>
</evidence>
<name>B1Y131_LEPCP</name>
<keyword evidence="2" id="KW-0472">Membrane</keyword>
<keyword evidence="2" id="KW-0812">Transmembrane</keyword>
<feature type="transmembrane region" description="Helical" evidence="2">
    <location>
        <begin position="461"/>
        <end position="483"/>
    </location>
</feature>
<gene>
    <name evidence="3" type="ordered locus">Lcho_3190</name>
</gene>
<organism evidence="3 4">
    <name type="scientific">Leptothrix cholodnii (strain ATCC 51168 / LMG 8142 / SP-6)</name>
    <name type="common">Leptothrix discophora (strain SP-6)</name>
    <dbReference type="NCBI Taxonomy" id="395495"/>
    <lineage>
        <taxon>Bacteria</taxon>
        <taxon>Pseudomonadati</taxon>
        <taxon>Pseudomonadota</taxon>
        <taxon>Betaproteobacteria</taxon>
        <taxon>Burkholderiales</taxon>
        <taxon>Sphaerotilaceae</taxon>
        <taxon>Leptothrix</taxon>
    </lineage>
</organism>
<evidence type="ECO:0000313" key="4">
    <source>
        <dbReference type="Proteomes" id="UP000001693"/>
    </source>
</evidence>
<feature type="region of interest" description="Disordered" evidence="1">
    <location>
        <begin position="1"/>
        <end position="21"/>
    </location>
</feature>
<feature type="transmembrane region" description="Helical" evidence="2">
    <location>
        <begin position="399"/>
        <end position="420"/>
    </location>
</feature>
<sequence>MSGQQRPAASPLPPLSAPSGSRIEHVTQERPVNWLNPLQLLQSGLLAALAGVVGSFADSRALQAARGANGASAAADARETAARERLRNADSVWIDYIADTGDGWDATYTVAHTLARDAIEIDGRRLPRADLLLMGGDQVYPTPAGSAYRTRLVDPFGSALPGRPAGADPQLDPAAPLLLATPGNHDWYDGLRGFNNLFCSGQNLGGWQSFQRGSYFAVQLPHGWWLWGLDLQLESELDGPQRDYFTAQATKLDAGARVLLLVPEPSWIDEGSFRASTQNDSDKLRTIEVQRARTRGWKEIESMVATRGGRVAATLAGDLHHYARYAPAAGPTDAPAAAAPLAAPQRITCGGGGAFMLGTHHLPGELQMGRRGQPAVQRLAATYPAIGESRSLRNRAWQLPFTNPTFGLTLGFIYLLYAWLLQSASLQPGALAMGSSLFAQLAQTPWSFANGSGLTAIVGGLWLASPAALLWALLIVLGAAAFTGSSTGGKPALPGWIGGALHGLLHLKLAGCLIWALARLDLFGWAGASACSQGCGGAALPSLLLSLQVGLGGWLIGCLLFGLWLVACDAWAGWHEQEVFSAQSLGSHRCFLRMRVSRDGLEIHPIGIAAAARRWRPGRGVTVLQKIRDTLRLRVEAGAGSRFEPETPITPVAIEPCITVR</sequence>
<proteinExistence type="predicted"/>
<dbReference type="PANTHER" id="PTHR34211">
    <property type="entry name" value="CALCINEURIN-LIKE METALLO-PHOSPHOESTERASE SUPERFAMILY PROTEIN"/>
    <property type="match status" value="1"/>
</dbReference>
<dbReference type="EMBL" id="CP001013">
    <property type="protein sequence ID" value="ACB35448.1"/>
    <property type="molecule type" value="Genomic_DNA"/>
</dbReference>
<dbReference type="SUPFAM" id="SSF56300">
    <property type="entry name" value="Metallo-dependent phosphatases"/>
    <property type="match status" value="1"/>
</dbReference>
<dbReference type="InterPro" id="IPR029052">
    <property type="entry name" value="Metallo-depent_PP-like"/>
</dbReference>
<keyword evidence="4" id="KW-1185">Reference proteome</keyword>
<dbReference type="PANTHER" id="PTHR34211:SF3">
    <property type="entry name" value="CALCINEURIN-LIKE METALLO-PHOSPHOESTERASE SUPERFAMILY PROTEIN"/>
    <property type="match status" value="1"/>
</dbReference>
<dbReference type="HOGENOM" id="CLU_008143_0_0_4"/>
<evidence type="ECO:0000256" key="1">
    <source>
        <dbReference type="SAM" id="MobiDB-lite"/>
    </source>
</evidence>
<feature type="transmembrane region" description="Helical" evidence="2">
    <location>
        <begin position="495"/>
        <end position="518"/>
    </location>
</feature>
<dbReference type="AlphaFoldDB" id="B1Y131"/>
<dbReference type="STRING" id="395495.Lcho_3190"/>
<evidence type="ECO:0000256" key="2">
    <source>
        <dbReference type="SAM" id="Phobius"/>
    </source>
</evidence>
<dbReference type="RefSeq" id="WP_012348195.1">
    <property type="nucleotide sequence ID" value="NC_010524.1"/>
</dbReference>
<accession>B1Y131</accession>
<keyword evidence="2" id="KW-1133">Transmembrane helix</keyword>
<reference evidence="3 4" key="1">
    <citation type="submission" date="2008-03" db="EMBL/GenBank/DDBJ databases">
        <title>Complete sequence of Leptothrix cholodnii SP-6.</title>
        <authorList>
            <consortium name="US DOE Joint Genome Institute"/>
            <person name="Copeland A."/>
            <person name="Lucas S."/>
            <person name="Lapidus A."/>
            <person name="Glavina del Rio T."/>
            <person name="Dalin E."/>
            <person name="Tice H."/>
            <person name="Bruce D."/>
            <person name="Goodwin L."/>
            <person name="Pitluck S."/>
            <person name="Chertkov O."/>
            <person name="Brettin T."/>
            <person name="Detter J.C."/>
            <person name="Han C."/>
            <person name="Kuske C.R."/>
            <person name="Schmutz J."/>
            <person name="Larimer F."/>
            <person name="Land M."/>
            <person name="Hauser L."/>
            <person name="Kyrpides N."/>
            <person name="Lykidis A."/>
            <person name="Emerson D."/>
            <person name="Richardson P."/>
        </authorList>
    </citation>
    <scope>NUCLEOTIDE SEQUENCE [LARGE SCALE GENOMIC DNA]</scope>
    <source>
        <strain evidence="4">ATCC 51168 / LMG 8142 / SP-6</strain>
    </source>
</reference>